<dbReference type="InterPro" id="IPR017896">
    <property type="entry name" value="4Fe4S_Fe-S-bd"/>
</dbReference>
<protein>
    <submittedName>
        <fullName evidence="7">4Fe-4S binding protein</fullName>
    </submittedName>
</protein>
<keyword evidence="8" id="KW-1185">Reference proteome</keyword>
<evidence type="ECO:0000256" key="1">
    <source>
        <dbReference type="ARBA" id="ARBA00022485"/>
    </source>
</evidence>
<keyword evidence="1" id="KW-0004">4Fe-4S</keyword>
<dbReference type="Proteomes" id="UP000703590">
    <property type="component" value="Unassembled WGS sequence"/>
</dbReference>
<keyword evidence="2" id="KW-0479">Metal-binding</keyword>
<evidence type="ECO:0000256" key="5">
    <source>
        <dbReference type="ARBA" id="ARBA00023014"/>
    </source>
</evidence>
<dbReference type="Pfam" id="PF12838">
    <property type="entry name" value="Fer4_7"/>
    <property type="match status" value="1"/>
</dbReference>
<accession>A0ABS2WVD8</accession>
<dbReference type="InterPro" id="IPR017900">
    <property type="entry name" value="4Fe4S_Fe_S_CS"/>
</dbReference>
<dbReference type="InterPro" id="IPR010226">
    <property type="entry name" value="NADH_quinone_OxRdtase_chainI"/>
</dbReference>
<proteinExistence type="predicted"/>
<evidence type="ECO:0000256" key="4">
    <source>
        <dbReference type="ARBA" id="ARBA00023004"/>
    </source>
</evidence>
<name>A0ABS2WVD8_9BACT</name>
<dbReference type="RefSeq" id="WP_205460094.1">
    <property type="nucleotide sequence ID" value="NZ_JAFHKK010000044.1"/>
</dbReference>
<sequence>MIAALKTAFTNLFSPPLTHGYPAVPLPKPEHWRGLIEYNKDFCIFCDKCEKTCPPGAILFSWALDGSKTYHYNAHLCIYCGDCVRECPKTGQALWQSETKATPALKADMPNEKWDALELNVKESKEAYKAHKAAQKKAKETPSD</sequence>
<organism evidence="7 8">
    <name type="scientific">Sulfurospirillum tamanense</name>
    <dbReference type="NCBI Taxonomy" id="2813362"/>
    <lineage>
        <taxon>Bacteria</taxon>
        <taxon>Pseudomonadati</taxon>
        <taxon>Campylobacterota</taxon>
        <taxon>Epsilonproteobacteria</taxon>
        <taxon>Campylobacterales</taxon>
        <taxon>Sulfurospirillaceae</taxon>
        <taxon>Sulfurospirillum</taxon>
    </lineage>
</organism>
<comment type="caution">
    <text evidence="7">The sequence shown here is derived from an EMBL/GenBank/DDBJ whole genome shotgun (WGS) entry which is preliminary data.</text>
</comment>
<gene>
    <name evidence="7" type="ORF">JWV37_12145</name>
</gene>
<reference evidence="7 8" key="3">
    <citation type="submission" date="2021-02" db="EMBL/GenBank/DDBJ databases">
        <authorList>
            <person name="Merkel A.Y."/>
        </authorList>
    </citation>
    <scope>NUCLEOTIDE SEQUENCE [LARGE SCALE GENOMIC DNA]</scope>
    <source>
        <strain evidence="7 8">T05b</strain>
    </source>
</reference>
<evidence type="ECO:0000313" key="7">
    <source>
        <dbReference type="EMBL" id="MBN2965533.1"/>
    </source>
</evidence>
<evidence type="ECO:0000313" key="8">
    <source>
        <dbReference type="Proteomes" id="UP000703590"/>
    </source>
</evidence>
<feature type="domain" description="4Fe-4S ferredoxin-type" evidence="6">
    <location>
        <begin position="68"/>
        <end position="99"/>
    </location>
</feature>
<evidence type="ECO:0000256" key="2">
    <source>
        <dbReference type="ARBA" id="ARBA00022723"/>
    </source>
</evidence>
<dbReference type="EMBL" id="JAFHKK010000044">
    <property type="protein sequence ID" value="MBN2965533.1"/>
    <property type="molecule type" value="Genomic_DNA"/>
</dbReference>
<keyword evidence="5" id="KW-0411">Iron-sulfur</keyword>
<reference evidence="8" key="1">
    <citation type="submission" date="2021-02" db="EMBL/GenBank/DDBJ databases">
        <title>Sulfurospirillum tamanensis sp. nov.</title>
        <authorList>
            <person name="Merkel A.Y."/>
        </authorList>
    </citation>
    <scope>NUCLEOTIDE SEQUENCE [LARGE SCALE GENOMIC DNA]</scope>
    <source>
        <strain evidence="8">T05b</strain>
    </source>
</reference>
<keyword evidence="4" id="KW-0408">Iron</keyword>
<evidence type="ECO:0000256" key="3">
    <source>
        <dbReference type="ARBA" id="ARBA00022737"/>
    </source>
</evidence>
<reference evidence="7 8" key="2">
    <citation type="submission" date="2021-02" db="EMBL/GenBank/DDBJ databases">
        <title>Sulfurospirillum tamanensis sp. nov.</title>
        <authorList>
            <person name="Frolova A."/>
            <person name="Merkel A."/>
            <person name="Slobodkin A."/>
        </authorList>
    </citation>
    <scope>NUCLEOTIDE SEQUENCE [LARGE SCALE GENOMIC DNA]</scope>
    <source>
        <strain evidence="7 8">T05b</strain>
    </source>
</reference>
<dbReference type="SUPFAM" id="SSF54862">
    <property type="entry name" value="4Fe-4S ferredoxins"/>
    <property type="match status" value="1"/>
</dbReference>
<evidence type="ECO:0000259" key="6">
    <source>
        <dbReference type="PROSITE" id="PS51379"/>
    </source>
</evidence>
<dbReference type="PROSITE" id="PS51379">
    <property type="entry name" value="4FE4S_FER_2"/>
    <property type="match status" value="2"/>
</dbReference>
<dbReference type="Gene3D" id="3.30.70.3270">
    <property type="match status" value="1"/>
</dbReference>
<dbReference type="PROSITE" id="PS00198">
    <property type="entry name" value="4FE4S_FER_1"/>
    <property type="match status" value="2"/>
</dbReference>
<keyword evidence="3" id="KW-0677">Repeat</keyword>
<dbReference type="PANTHER" id="PTHR10849">
    <property type="entry name" value="NADH DEHYDROGENASE UBIQUINONE IRON-SULFUR PROTEIN 8, MITOCHONDRIAL"/>
    <property type="match status" value="1"/>
</dbReference>
<feature type="domain" description="4Fe-4S ferredoxin-type" evidence="6">
    <location>
        <begin position="34"/>
        <end position="63"/>
    </location>
</feature>